<keyword evidence="4 6" id="KW-0573">Peptidoglycan synthesis</keyword>
<dbReference type="InterPro" id="IPR005490">
    <property type="entry name" value="LD_TPept_cat_dom"/>
</dbReference>
<feature type="domain" description="L,D-TPase catalytic" evidence="7">
    <location>
        <begin position="334"/>
        <end position="457"/>
    </location>
</feature>
<dbReference type="PANTHER" id="PTHR30582:SF33">
    <property type="entry name" value="EXPORTED PROTEIN"/>
    <property type="match status" value="1"/>
</dbReference>
<comment type="caution">
    <text evidence="8">The sequence shown here is derived from an EMBL/GenBank/DDBJ whole genome shotgun (WGS) entry which is preliminary data.</text>
</comment>
<keyword evidence="5 6" id="KW-0961">Cell wall biogenesis/degradation</keyword>
<dbReference type="GO" id="GO:0016740">
    <property type="term" value="F:transferase activity"/>
    <property type="evidence" value="ECO:0007669"/>
    <property type="project" value="UniProtKB-KW"/>
</dbReference>
<comment type="pathway">
    <text evidence="1 6">Cell wall biogenesis; peptidoglycan biosynthesis.</text>
</comment>
<dbReference type="InterPro" id="IPR038063">
    <property type="entry name" value="Transpep_catalytic_dom"/>
</dbReference>
<keyword evidence="3 6" id="KW-0133">Cell shape</keyword>
<reference evidence="8 9" key="1">
    <citation type="submission" date="2014-12" db="EMBL/GenBank/DDBJ databases">
        <title>Draft genome sequences of 29 type strains of Enterococci.</title>
        <authorList>
            <person name="Zhong Z."/>
            <person name="Sun Z."/>
            <person name="Liu W."/>
            <person name="Zhang W."/>
            <person name="Zhang H."/>
        </authorList>
    </citation>
    <scope>NUCLEOTIDE SEQUENCE [LARGE SCALE GENOMIC DNA]</scope>
    <source>
        <strain evidence="8 9">DSM 15687</strain>
    </source>
</reference>
<evidence type="ECO:0000256" key="2">
    <source>
        <dbReference type="ARBA" id="ARBA00022679"/>
    </source>
</evidence>
<evidence type="ECO:0000256" key="1">
    <source>
        <dbReference type="ARBA" id="ARBA00004752"/>
    </source>
</evidence>
<dbReference type="Pfam" id="PF03734">
    <property type="entry name" value="YkuD"/>
    <property type="match status" value="1"/>
</dbReference>
<feature type="active site" description="Nucleophile" evidence="6">
    <location>
        <position position="433"/>
    </location>
</feature>
<evidence type="ECO:0000259" key="7">
    <source>
        <dbReference type="PROSITE" id="PS52029"/>
    </source>
</evidence>
<dbReference type="EMBL" id="JXLB01000002">
    <property type="protein sequence ID" value="OJG83775.1"/>
    <property type="molecule type" value="Genomic_DNA"/>
</dbReference>
<dbReference type="Gene3D" id="3.10.20.800">
    <property type="match status" value="1"/>
</dbReference>
<gene>
    <name evidence="8" type="ORF">RV14_GL001009</name>
</gene>
<feature type="active site" description="Proton donor/acceptor" evidence="6">
    <location>
        <position position="412"/>
    </location>
</feature>
<name>A0A1L8WRX8_9ENTE</name>
<dbReference type="SUPFAM" id="SSF143985">
    <property type="entry name" value="L,D-transpeptidase pre-catalytic domain-like"/>
    <property type="match status" value="1"/>
</dbReference>
<dbReference type="InterPro" id="IPR050979">
    <property type="entry name" value="LD-transpeptidase"/>
</dbReference>
<dbReference type="Proteomes" id="UP000182152">
    <property type="component" value="Unassembled WGS sequence"/>
</dbReference>
<organism evidence="8 9">
    <name type="scientific">Enterococcus ratti</name>
    <dbReference type="NCBI Taxonomy" id="150033"/>
    <lineage>
        <taxon>Bacteria</taxon>
        <taxon>Bacillati</taxon>
        <taxon>Bacillota</taxon>
        <taxon>Bacilli</taxon>
        <taxon>Lactobacillales</taxon>
        <taxon>Enterococcaceae</taxon>
        <taxon>Enterococcus</taxon>
    </lineage>
</organism>
<dbReference type="AlphaFoldDB" id="A0A1L8WRX8"/>
<proteinExistence type="predicted"/>
<dbReference type="SUPFAM" id="SSF141523">
    <property type="entry name" value="L,D-transpeptidase catalytic domain-like"/>
    <property type="match status" value="1"/>
</dbReference>
<dbReference type="UniPathway" id="UPA00219"/>
<dbReference type="STRING" id="150033.RV14_GL001009"/>
<dbReference type="GO" id="GO:0071972">
    <property type="term" value="F:peptidoglycan L,D-transpeptidase activity"/>
    <property type="evidence" value="ECO:0007669"/>
    <property type="project" value="TreeGrafter"/>
</dbReference>
<sequence>MLQIWLLSVLGVILVLITFYVYRSTYYTKHFLPNTQINSINVSNLTLQQANDKLKDTYSNQKISIEENGKVWEEIAKSDLGYKEDFSTDLLHLLNKQNIWAWGMTYVFAAENKEIDPQDTTHQKLDSTIERFTNKLTETNKTRTPTQDATIEKNGESFKIKAEVKGNVIDVETAIQALKNSVKDGKNKIDLATFQLKPKITSTDKNLKEQLHAMNSIAKVKGIYNINGNTFQIPASDVSNWLTYVDGKVGVDTTQVKQYVTALGEKYNTSTNATKFKSTKRGEVTVPAGTFSWTINTDAETKALEKAILSGNDFTRSPLVEGATTADHPLIEDTYIEVDLKNQHMWYYKDGKIILETDIVSGKPASPTPTGVFYIWNKEENATLKGTNDDGTPYASPVNYWMPVDWTGVGIHDSDWQPQYGGDLWKTRGSHGCVNTPPNVMKELFEKVEKGTPVLIF</sequence>
<keyword evidence="9" id="KW-1185">Reference proteome</keyword>
<dbReference type="Gene3D" id="2.40.440.10">
    <property type="entry name" value="L,D-transpeptidase catalytic domain-like"/>
    <property type="match status" value="1"/>
</dbReference>
<keyword evidence="2" id="KW-0808">Transferase</keyword>
<dbReference type="InterPro" id="IPR022029">
    <property type="entry name" value="YoaR-like_PG-bd"/>
</dbReference>
<dbReference type="GO" id="GO:0018104">
    <property type="term" value="P:peptidoglycan-protein cross-linking"/>
    <property type="evidence" value="ECO:0007669"/>
    <property type="project" value="TreeGrafter"/>
</dbReference>
<dbReference type="CDD" id="cd16913">
    <property type="entry name" value="YkuD_like"/>
    <property type="match status" value="1"/>
</dbReference>
<protein>
    <submittedName>
        <fullName evidence="8">ErfK/YbiS/YcfS/YnhG family protein</fullName>
    </submittedName>
</protein>
<dbReference type="PROSITE" id="PS52029">
    <property type="entry name" value="LD_TPASE"/>
    <property type="match status" value="1"/>
</dbReference>
<evidence type="ECO:0000313" key="9">
    <source>
        <dbReference type="Proteomes" id="UP000182152"/>
    </source>
</evidence>
<dbReference type="GO" id="GO:0008360">
    <property type="term" value="P:regulation of cell shape"/>
    <property type="evidence" value="ECO:0007669"/>
    <property type="project" value="UniProtKB-UniRule"/>
</dbReference>
<dbReference type="PANTHER" id="PTHR30582">
    <property type="entry name" value="L,D-TRANSPEPTIDASE"/>
    <property type="match status" value="1"/>
</dbReference>
<accession>A0A1L8WRX8</accession>
<evidence type="ECO:0000256" key="3">
    <source>
        <dbReference type="ARBA" id="ARBA00022960"/>
    </source>
</evidence>
<dbReference type="Pfam" id="PF12229">
    <property type="entry name" value="PG_binding_4"/>
    <property type="match status" value="2"/>
</dbReference>
<evidence type="ECO:0000256" key="6">
    <source>
        <dbReference type="PROSITE-ProRule" id="PRU01373"/>
    </source>
</evidence>
<evidence type="ECO:0000256" key="4">
    <source>
        <dbReference type="ARBA" id="ARBA00022984"/>
    </source>
</evidence>
<dbReference type="GO" id="GO:0071555">
    <property type="term" value="P:cell wall organization"/>
    <property type="evidence" value="ECO:0007669"/>
    <property type="project" value="UniProtKB-UniRule"/>
</dbReference>
<evidence type="ECO:0000313" key="8">
    <source>
        <dbReference type="EMBL" id="OJG83775.1"/>
    </source>
</evidence>
<evidence type="ECO:0000256" key="5">
    <source>
        <dbReference type="ARBA" id="ARBA00023316"/>
    </source>
</evidence>
<dbReference type="GO" id="GO:0005576">
    <property type="term" value="C:extracellular region"/>
    <property type="evidence" value="ECO:0007669"/>
    <property type="project" value="TreeGrafter"/>
</dbReference>
<dbReference type="InterPro" id="IPR038054">
    <property type="entry name" value="LD_TPept-like_central_sf"/>
</dbReference>